<dbReference type="EnsemblMetazoa" id="ISCW009735-RA">
    <property type="protein sequence ID" value="ISCW009735-PA"/>
    <property type="gene ID" value="ISCW009735"/>
</dbReference>
<protein>
    <submittedName>
        <fullName evidence="2 3">Uncharacterized protein</fullName>
    </submittedName>
</protein>
<gene>
    <name evidence="2" type="ORF">IscW_ISCW009735</name>
</gene>
<dbReference type="AlphaFoldDB" id="B7Q3R5"/>
<feature type="compositionally biased region" description="Low complexity" evidence="1">
    <location>
        <begin position="64"/>
        <end position="73"/>
    </location>
</feature>
<keyword evidence="4" id="KW-1185">Reference proteome</keyword>
<dbReference type="VEuPathDB" id="VectorBase:ISCW009735"/>
<reference evidence="3" key="2">
    <citation type="submission" date="2020-05" db="UniProtKB">
        <authorList>
            <consortium name="EnsemblMetazoa"/>
        </authorList>
    </citation>
    <scope>IDENTIFICATION</scope>
    <source>
        <strain evidence="3">wikel</strain>
    </source>
</reference>
<dbReference type="HOGENOM" id="CLU_2500425_0_0_1"/>
<accession>B7Q3R5</accession>
<dbReference type="VEuPathDB" id="VectorBase:ISCI009735"/>
<evidence type="ECO:0000313" key="2">
    <source>
        <dbReference type="EMBL" id="EEC13487.1"/>
    </source>
</evidence>
<dbReference type="PaxDb" id="6945-B7Q3R5"/>
<evidence type="ECO:0000256" key="1">
    <source>
        <dbReference type="SAM" id="MobiDB-lite"/>
    </source>
</evidence>
<dbReference type="InParanoid" id="B7Q3R5"/>
<feature type="compositionally biased region" description="Basic and acidic residues" evidence="1">
    <location>
        <begin position="76"/>
        <end position="86"/>
    </location>
</feature>
<dbReference type="EMBL" id="DS851663">
    <property type="protein sequence ID" value="EEC13487.1"/>
    <property type="molecule type" value="Genomic_DNA"/>
</dbReference>
<dbReference type="EMBL" id="ABJB010438510">
    <property type="status" value="NOT_ANNOTATED_CDS"/>
    <property type="molecule type" value="Genomic_DNA"/>
</dbReference>
<evidence type="ECO:0000313" key="4">
    <source>
        <dbReference type="Proteomes" id="UP000001555"/>
    </source>
</evidence>
<dbReference type="Proteomes" id="UP000001555">
    <property type="component" value="Unassembled WGS sequence"/>
</dbReference>
<organism>
    <name type="scientific">Ixodes scapularis</name>
    <name type="common">Black-legged tick</name>
    <name type="synonym">Deer tick</name>
    <dbReference type="NCBI Taxonomy" id="6945"/>
    <lineage>
        <taxon>Eukaryota</taxon>
        <taxon>Metazoa</taxon>
        <taxon>Ecdysozoa</taxon>
        <taxon>Arthropoda</taxon>
        <taxon>Chelicerata</taxon>
        <taxon>Arachnida</taxon>
        <taxon>Acari</taxon>
        <taxon>Parasitiformes</taxon>
        <taxon>Ixodida</taxon>
        <taxon>Ixodoidea</taxon>
        <taxon>Ixodidae</taxon>
        <taxon>Ixodinae</taxon>
        <taxon>Ixodes</taxon>
    </lineage>
</organism>
<proteinExistence type="predicted"/>
<reference evidence="2 4" key="1">
    <citation type="submission" date="2008-03" db="EMBL/GenBank/DDBJ databases">
        <title>Annotation of Ixodes scapularis.</title>
        <authorList>
            <consortium name="Ixodes scapularis Genome Project Consortium"/>
            <person name="Caler E."/>
            <person name="Hannick L.I."/>
            <person name="Bidwell S."/>
            <person name="Joardar V."/>
            <person name="Thiagarajan M."/>
            <person name="Amedeo P."/>
            <person name="Galinsky K.J."/>
            <person name="Schobel S."/>
            <person name="Inman J."/>
            <person name="Hostetler J."/>
            <person name="Miller J."/>
            <person name="Hammond M."/>
            <person name="Megy K."/>
            <person name="Lawson D."/>
            <person name="Kodira C."/>
            <person name="Sutton G."/>
            <person name="Meyer J."/>
            <person name="Hill C.A."/>
            <person name="Birren B."/>
            <person name="Nene V."/>
            <person name="Collins F."/>
            <person name="Alarcon-Chaidez F."/>
            <person name="Wikel S."/>
            <person name="Strausberg R."/>
        </authorList>
    </citation>
    <scope>NUCLEOTIDE SEQUENCE [LARGE SCALE GENOMIC DNA]</scope>
    <source>
        <strain evidence="4">Wikel</strain>
        <strain evidence="2">Wikel colony</strain>
    </source>
</reference>
<feature type="region of interest" description="Disordered" evidence="1">
    <location>
        <begin position="1"/>
        <end position="25"/>
    </location>
</feature>
<name>B7Q3R5_IXOSC</name>
<sequence>MHPEGDADRKRARSGALGRTWNRRSGTVYVDAARGQDGIATVAVMSLDGEKTISAASVKKIRVGSSRGQGSHSSGHRLEPEGDRAC</sequence>
<evidence type="ECO:0000313" key="3">
    <source>
        <dbReference type="EnsemblMetazoa" id="ISCW009735-PA"/>
    </source>
</evidence>
<feature type="region of interest" description="Disordered" evidence="1">
    <location>
        <begin position="55"/>
        <end position="86"/>
    </location>
</feature>